<dbReference type="SUPFAM" id="SSF52113">
    <property type="entry name" value="BRCT domain"/>
    <property type="match status" value="1"/>
</dbReference>
<dbReference type="AlphaFoldDB" id="A0A6D2JJ98"/>
<proteinExistence type="predicted"/>
<reference evidence="3" key="1">
    <citation type="submission" date="2020-01" db="EMBL/GenBank/DDBJ databases">
        <authorList>
            <person name="Mishra B."/>
        </authorList>
    </citation>
    <scope>NUCLEOTIDE SEQUENCE [LARGE SCALE GENOMIC DNA]</scope>
</reference>
<keyword evidence="4" id="KW-1185">Reference proteome</keyword>
<feature type="compositionally biased region" description="Basic and acidic residues" evidence="1">
    <location>
        <begin position="191"/>
        <end position="203"/>
    </location>
</feature>
<dbReference type="EMBL" id="CACVBM020001164">
    <property type="protein sequence ID" value="CAA7036819.1"/>
    <property type="molecule type" value="Genomic_DNA"/>
</dbReference>
<dbReference type="PANTHER" id="PTHR47776:SF2">
    <property type="entry name" value="RING-TYPE E3 UBIQUITIN TRANSFERASE BRCA1"/>
    <property type="match status" value="1"/>
</dbReference>
<dbReference type="PROSITE" id="PS50172">
    <property type="entry name" value="BRCT"/>
    <property type="match status" value="1"/>
</dbReference>
<evidence type="ECO:0000259" key="2">
    <source>
        <dbReference type="PROSITE" id="PS50172"/>
    </source>
</evidence>
<dbReference type="SMART" id="SM00292">
    <property type="entry name" value="BRCT"/>
    <property type="match status" value="1"/>
</dbReference>
<dbReference type="InterPro" id="IPR036420">
    <property type="entry name" value="BRCT_dom_sf"/>
</dbReference>
<evidence type="ECO:0000313" key="4">
    <source>
        <dbReference type="Proteomes" id="UP000467841"/>
    </source>
</evidence>
<sequence length="210" mass="24635">MEKVIATVTGYHGEERFKLIKLISHCGGNYVGRMSSANTHLVCWKFEGPKYILAKKLNTIVVNHQWVEECIRQGKRVPEAPYILESGEEVGPLVTEVPEKVVKEKIKFVSPYDKYFENPSKPVHWMDSGLWKWNEVSLEHKEKAEVKDYSLRGKRVLLKKKEMALEMDKLHRQFFQRRRIADEKKLREANDKNVKECVQHPEESTGQNWL</sequence>
<evidence type="ECO:0000256" key="1">
    <source>
        <dbReference type="SAM" id="MobiDB-lite"/>
    </source>
</evidence>
<name>A0A6D2JJ98_9BRAS</name>
<feature type="region of interest" description="Disordered" evidence="1">
    <location>
        <begin position="191"/>
        <end position="210"/>
    </location>
</feature>
<dbReference type="PANTHER" id="PTHR47776">
    <property type="entry name" value="F5A8.9 PROTEIN"/>
    <property type="match status" value="1"/>
</dbReference>
<comment type="caution">
    <text evidence="3">The sequence shown here is derived from an EMBL/GenBank/DDBJ whole genome shotgun (WGS) entry which is preliminary data.</text>
</comment>
<dbReference type="InterPro" id="IPR001357">
    <property type="entry name" value="BRCT_dom"/>
</dbReference>
<protein>
    <recommendedName>
        <fullName evidence="2">BRCT domain-containing protein</fullName>
    </recommendedName>
</protein>
<evidence type="ECO:0000313" key="3">
    <source>
        <dbReference type="EMBL" id="CAA7036819.1"/>
    </source>
</evidence>
<dbReference type="Pfam" id="PF12738">
    <property type="entry name" value="PTCB-BRCT"/>
    <property type="match status" value="1"/>
</dbReference>
<gene>
    <name evidence="3" type="ORF">MERR_LOCUS24054</name>
</gene>
<dbReference type="OrthoDB" id="251770at2759"/>
<organism evidence="3 4">
    <name type="scientific">Microthlaspi erraticum</name>
    <dbReference type="NCBI Taxonomy" id="1685480"/>
    <lineage>
        <taxon>Eukaryota</taxon>
        <taxon>Viridiplantae</taxon>
        <taxon>Streptophyta</taxon>
        <taxon>Embryophyta</taxon>
        <taxon>Tracheophyta</taxon>
        <taxon>Spermatophyta</taxon>
        <taxon>Magnoliopsida</taxon>
        <taxon>eudicotyledons</taxon>
        <taxon>Gunneridae</taxon>
        <taxon>Pentapetalae</taxon>
        <taxon>rosids</taxon>
        <taxon>malvids</taxon>
        <taxon>Brassicales</taxon>
        <taxon>Brassicaceae</taxon>
        <taxon>Coluteocarpeae</taxon>
        <taxon>Microthlaspi</taxon>
    </lineage>
</organism>
<dbReference type="Proteomes" id="UP000467841">
    <property type="component" value="Unassembled WGS sequence"/>
</dbReference>
<feature type="domain" description="BRCT" evidence="2">
    <location>
        <begin position="1"/>
        <end position="84"/>
    </location>
</feature>
<accession>A0A6D2JJ98</accession>
<dbReference type="Gene3D" id="3.40.50.10190">
    <property type="entry name" value="BRCT domain"/>
    <property type="match status" value="1"/>
</dbReference>